<name>Q1IQH0_KORVE</name>
<dbReference type="EC" id="1.3.1.98" evidence="5 19"/>
<dbReference type="HOGENOM" id="CLU_035304_0_1_0"/>
<dbReference type="GO" id="GO:0071949">
    <property type="term" value="F:FAD binding"/>
    <property type="evidence" value="ECO:0007669"/>
    <property type="project" value="InterPro"/>
</dbReference>
<evidence type="ECO:0000256" key="9">
    <source>
        <dbReference type="ARBA" id="ARBA00022630"/>
    </source>
</evidence>
<dbReference type="InterPro" id="IPR006094">
    <property type="entry name" value="Oxid_FAD_bind_N"/>
</dbReference>
<keyword evidence="8 19" id="KW-0132">Cell division</keyword>
<evidence type="ECO:0000256" key="6">
    <source>
        <dbReference type="ARBA" id="ARBA00015188"/>
    </source>
</evidence>
<dbReference type="InterPro" id="IPR016166">
    <property type="entry name" value="FAD-bd_PCMH"/>
</dbReference>
<keyword evidence="13 19" id="KW-0573">Peptidoglycan synthesis</keyword>
<dbReference type="PANTHER" id="PTHR21071">
    <property type="entry name" value="UDP-N-ACETYLENOLPYRUVOYLGLUCOSAMINE REDUCTASE"/>
    <property type="match status" value="1"/>
</dbReference>
<keyword evidence="9 19" id="KW-0285">Flavoprotein</keyword>
<comment type="catalytic activity">
    <reaction evidence="18 19">
        <text>UDP-N-acetyl-alpha-D-muramate + NADP(+) = UDP-N-acetyl-3-O-(1-carboxyvinyl)-alpha-D-glucosamine + NADPH + H(+)</text>
        <dbReference type="Rhea" id="RHEA:12248"/>
        <dbReference type="ChEBI" id="CHEBI:15378"/>
        <dbReference type="ChEBI" id="CHEBI:57783"/>
        <dbReference type="ChEBI" id="CHEBI:58349"/>
        <dbReference type="ChEBI" id="CHEBI:68483"/>
        <dbReference type="ChEBI" id="CHEBI:70757"/>
        <dbReference type="EC" id="1.3.1.98"/>
    </reaction>
</comment>
<dbReference type="EnsemblBacteria" id="ABF40880">
    <property type="protein sequence ID" value="ABF40880"/>
    <property type="gene ID" value="Acid345_1879"/>
</dbReference>
<evidence type="ECO:0000256" key="2">
    <source>
        <dbReference type="ARBA" id="ARBA00003921"/>
    </source>
</evidence>
<dbReference type="Gene3D" id="3.30.465.10">
    <property type="match status" value="1"/>
</dbReference>
<comment type="function">
    <text evidence="2 19">Cell wall formation.</text>
</comment>
<evidence type="ECO:0000256" key="16">
    <source>
        <dbReference type="ARBA" id="ARBA00023316"/>
    </source>
</evidence>
<feature type="active site" description="Proton donor" evidence="19">
    <location>
        <position position="245"/>
    </location>
</feature>
<dbReference type="GO" id="GO:0009252">
    <property type="term" value="P:peptidoglycan biosynthetic process"/>
    <property type="evidence" value="ECO:0007669"/>
    <property type="project" value="UniProtKB-UniRule"/>
</dbReference>
<evidence type="ECO:0000256" key="15">
    <source>
        <dbReference type="ARBA" id="ARBA00023306"/>
    </source>
</evidence>
<dbReference type="Proteomes" id="UP000002432">
    <property type="component" value="Chromosome"/>
</dbReference>
<dbReference type="InterPro" id="IPR003170">
    <property type="entry name" value="MurB"/>
</dbReference>
<evidence type="ECO:0000256" key="8">
    <source>
        <dbReference type="ARBA" id="ARBA00022618"/>
    </source>
</evidence>
<dbReference type="SUPFAM" id="SSF56176">
    <property type="entry name" value="FAD-binding/transporter-associated domain-like"/>
    <property type="match status" value="1"/>
</dbReference>
<dbReference type="SUPFAM" id="SSF56194">
    <property type="entry name" value="Uridine diphospho-N-Acetylenolpyruvylglucosamine reductase, MurB, C-terminal domain"/>
    <property type="match status" value="1"/>
</dbReference>
<dbReference type="KEGG" id="aba:Acid345_1879"/>
<accession>Q1IQH0</accession>
<dbReference type="UniPathway" id="UPA00219"/>
<dbReference type="NCBIfam" id="NF000755">
    <property type="entry name" value="PRK00046.1"/>
    <property type="match status" value="1"/>
</dbReference>
<protein>
    <recommendedName>
        <fullName evidence="6 19">UDP-N-acetylenolpyruvoylglucosamine reductase</fullName>
        <ecNumber evidence="5 19">1.3.1.98</ecNumber>
    </recommendedName>
    <alternativeName>
        <fullName evidence="17 19">UDP-N-acetylmuramate dehydrogenase</fullName>
    </alternativeName>
</protein>
<keyword evidence="22" id="KW-1185">Reference proteome</keyword>
<keyword evidence="7 19" id="KW-0963">Cytoplasm</keyword>
<dbReference type="EMBL" id="CP000360">
    <property type="protein sequence ID" value="ABF40880.1"/>
    <property type="molecule type" value="Genomic_DNA"/>
</dbReference>
<dbReference type="NCBIfam" id="NF010478">
    <property type="entry name" value="PRK13903.1"/>
    <property type="match status" value="1"/>
</dbReference>
<feature type="active site" evidence="19">
    <location>
        <position position="346"/>
    </location>
</feature>
<evidence type="ECO:0000256" key="1">
    <source>
        <dbReference type="ARBA" id="ARBA00001974"/>
    </source>
</evidence>
<dbReference type="InterPro" id="IPR016169">
    <property type="entry name" value="FAD-bd_PCMH_sub2"/>
</dbReference>
<dbReference type="GO" id="GO:0008360">
    <property type="term" value="P:regulation of cell shape"/>
    <property type="evidence" value="ECO:0007669"/>
    <property type="project" value="UniProtKB-KW"/>
</dbReference>
<keyword evidence="12 19" id="KW-0133">Cell shape</keyword>
<evidence type="ECO:0000256" key="3">
    <source>
        <dbReference type="ARBA" id="ARBA00004496"/>
    </source>
</evidence>
<dbReference type="OrthoDB" id="9804753at2"/>
<keyword evidence="11 19" id="KW-0521">NADP</keyword>
<feature type="domain" description="FAD-binding PCMH-type" evidence="20">
    <location>
        <begin position="17"/>
        <end position="189"/>
    </location>
</feature>
<dbReference type="eggNOG" id="COG0812">
    <property type="taxonomic scope" value="Bacteria"/>
</dbReference>
<dbReference type="AlphaFoldDB" id="Q1IQH0"/>
<gene>
    <name evidence="19" type="primary">murB</name>
    <name evidence="21" type="ordered locus">Acid345_1879</name>
</gene>
<sequence>MHTLKEQVPLAPFTTLGVGGRANLFAEVTTEQEAREVVEYAKFNDYPLFVLGGGSNVVISDLGWPGIVMHVKIKGISQHREDEHVVYEAGAGEDWDTLVATTVAQNYGGLECMSGIPGSVGGTPVQNVGAYGQEVSDTIYRVTVVDRETAKIRNLTNTECGFTYRSSIFNTTQRDRYVVLKVGFSLQWGAAPKLEYADLKAYFDERSTTMPKPTLSDVREAVREIRRAKSMVLVEGDPNAKSVGSFFKNPVVPMDRFLKLDGEMQARGLQMPSYPADEGYKKLSAAWLVEKAGFHKGYVHGNVGISTKHSLAIINRGEAKASEIQGFMGVIRDTVATRFGLDLVPEPVFVGFDQR</sequence>
<keyword evidence="14 19" id="KW-0560">Oxidoreductase</keyword>
<comment type="pathway">
    <text evidence="4 19">Cell wall biogenesis; peptidoglycan biosynthesis.</text>
</comment>
<evidence type="ECO:0000259" key="20">
    <source>
        <dbReference type="PROSITE" id="PS51387"/>
    </source>
</evidence>
<proteinExistence type="inferred from homology"/>
<evidence type="ECO:0000256" key="5">
    <source>
        <dbReference type="ARBA" id="ARBA00012518"/>
    </source>
</evidence>
<dbReference type="STRING" id="204669.Acid345_1879"/>
<reference evidence="21 22" key="1">
    <citation type="journal article" date="2009" name="Appl. Environ. Microbiol.">
        <title>Three genomes from the phylum Acidobacteria provide insight into the lifestyles of these microorganisms in soils.</title>
        <authorList>
            <person name="Ward N.L."/>
            <person name="Challacombe J.F."/>
            <person name="Janssen P.H."/>
            <person name="Henrissat B."/>
            <person name="Coutinho P.M."/>
            <person name="Wu M."/>
            <person name="Xie G."/>
            <person name="Haft D.H."/>
            <person name="Sait M."/>
            <person name="Badger J."/>
            <person name="Barabote R.D."/>
            <person name="Bradley B."/>
            <person name="Brettin T.S."/>
            <person name="Brinkac L.M."/>
            <person name="Bruce D."/>
            <person name="Creasy T."/>
            <person name="Daugherty S.C."/>
            <person name="Davidsen T.M."/>
            <person name="DeBoy R.T."/>
            <person name="Detter J.C."/>
            <person name="Dodson R.J."/>
            <person name="Durkin A.S."/>
            <person name="Ganapathy A."/>
            <person name="Gwinn-Giglio M."/>
            <person name="Han C.S."/>
            <person name="Khouri H."/>
            <person name="Kiss H."/>
            <person name="Kothari S.P."/>
            <person name="Madupu R."/>
            <person name="Nelson K.E."/>
            <person name="Nelson W.C."/>
            <person name="Paulsen I."/>
            <person name="Penn K."/>
            <person name="Ren Q."/>
            <person name="Rosovitz M.J."/>
            <person name="Selengut J.D."/>
            <person name="Shrivastava S."/>
            <person name="Sullivan S.A."/>
            <person name="Tapia R."/>
            <person name="Thompson L.S."/>
            <person name="Watkins K.L."/>
            <person name="Yang Q."/>
            <person name="Yu C."/>
            <person name="Zafar N."/>
            <person name="Zhou L."/>
            <person name="Kuske C.R."/>
        </authorList>
    </citation>
    <scope>NUCLEOTIDE SEQUENCE [LARGE SCALE GENOMIC DNA]</scope>
    <source>
        <strain evidence="21 22">Ellin345</strain>
    </source>
</reference>
<evidence type="ECO:0000256" key="7">
    <source>
        <dbReference type="ARBA" id="ARBA00022490"/>
    </source>
</evidence>
<dbReference type="GO" id="GO:0051301">
    <property type="term" value="P:cell division"/>
    <property type="evidence" value="ECO:0007669"/>
    <property type="project" value="UniProtKB-KW"/>
</dbReference>
<keyword evidence="16 19" id="KW-0961">Cell wall biogenesis/degradation</keyword>
<dbReference type="Pfam" id="PF02873">
    <property type="entry name" value="MurB_C"/>
    <property type="match status" value="1"/>
</dbReference>
<comment type="similarity">
    <text evidence="19">Belongs to the MurB family.</text>
</comment>
<feature type="active site" evidence="19">
    <location>
        <position position="165"/>
    </location>
</feature>
<evidence type="ECO:0000313" key="21">
    <source>
        <dbReference type="EMBL" id="ABF40880.1"/>
    </source>
</evidence>
<evidence type="ECO:0000256" key="13">
    <source>
        <dbReference type="ARBA" id="ARBA00022984"/>
    </source>
</evidence>
<dbReference type="GO" id="GO:0008762">
    <property type="term" value="F:UDP-N-acetylmuramate dehydrogenase activity"/>
    <property type="evidence" value="ECO:0007669"/>
    <property type="project" value="UniProtKB-UniRule"/>
</dbReference>
<comment type="subcellular location">
    <subcellularLocation>
        <location evidence="3 19">Cytoplasm</location>
    </subcellularLocation>
</comment>
<evidence type="ECO:0000313" key="22">
    <source>
        <dbReference type="Proteomes" id="UP000002432"/>
    </source>
</evidence>
<dbReference type="Gene3D" id="3.90.78.10">
    <property type="entry name" value="UDP-N-acetylenolpyruvoylglucosamine reductase, C-terminal domain"/>
    <property type="match status" value="1"/>
</dbReference>
<keyword evidence="15 19" id="KW-0131">Cell cycle</keyword>
<dbReference type="Gene3D" id="3.30.43.10">
    <property type="entry name" value="Uridine Diphospho-n-acetylenolpyruvylglucosamine Reductase, domain 2"/>
    <property type="match status" value="1"/>
</dbReference>
<evidence type="ECO:0000256" key="12">
    <source>
        <dbReference type="ARBA" id="ARBA00022960"/>
    </source>
</evidence>
<keyword evidence="10 19" id="KW-0274">FAD</keyword>
<comment type="cofactor">
    <cofactor evidence="1 19">
        <name>FAD</name>
        <dbReference type="ChEBI" id="CHEBI:57692"/>
    </cofactor>
</comment>
<dbReference type="HAMAP" id="MF_00037">
    <property type="entry name" value="MurB"/>
    <property type="match status" value="1"/>
</dbReference>
<dbReference type="Pfam" id="PF01565">
    <property type="entry name" value="FAD_binding_4"/>
    <property type="match status" value="1"/>
</dbReference>
<evidence type="ECO:0000256" key="4">
    <source>
        <dbReference type="ARBA" id="ARBA00004752"/>
    </source>
</evidence>
<dbReference type="GO" id="GO:0071555">
    <property type="term" value="P:cell wall organization"/>
    <property type="evidence" value="ECO:0007669"/>
    <property type="project" value="UniProtKB-KW"/>
</dbReference>
<evidence type="ECO:0000256" key="19">
    <source>
        <dbReference type="HAMAP-Rule" id="MF_00037"/>
    </source>
</evidence>
<evidence type="ECO:0000256" key="14">
    <source>
        <dbReference type="ARBA" id="ARBA00023002"/>
    </source>
</evidence>
<evidence type="ECO:0000256" key="17">
    <source>
        <dbReference type="ARBA" id="ARBA00031026"/>
    </source>
</evidence>
<organism evidence="21 22">
    <name type="scientific">Koribacter versatilis (strain Ellin345)</name>
    <dbReference type="NCBI Taxonomy" id="204669"/>
    <lineage>
        <taxon>Bacteria</taxon>
        <taxon>Pseudomonadati</taxon>
        <taxon>Acidobacteriota</taxon>
        <taxon>Terriglobia</taxon>
        <taxon>Terriglobales</taxon>
        <taxon>Candidatus Korobacteraceae</taxon>
        <taxon>Candidatus Korobacter</taxon>
    </lineage>
</organism>
<dbReference type="InterPro" id="IPR011601">
    <property type="entry name" value="MurB_C"/>
</dbReference>
<evidence type="ECO:0000256" key="11">
    <source>
        <dbReference type="ARBA" id="ARBA00022857"/>
    </source>
</evidence>
<dbReference type="GO" id="GO:0005829">
    <property type="term" value="C:cytosol"/>
    <property type="evidence" value="ECO:0007669"/>
    <property type="project" value="TreeGrafter"/>
</dbReference>
<dbReference type="RefSeq" id="WP_011522682.1">
    <property type="nucleotide sequence ID" value="NC_008009.1"/>
</dbReference>
<dbReference type="PANTHER" id="PTHR21071:SF4">
    <property type="entry name" value="UDP-N-ACETYLENOLPYRUVOYLGLUCOSAMINE REDUCTASE"/>
    <property type="match status" value="1"/>
</dbReference>
<dbReference type="InterPro" id="IPR036318">
    <property type="entry name" value="FAD-bd_PCMH-like_sf"/>
</dbReference>
<evidence type="ECO:0000256" key="18">
    <source>
        <dbReference type="ARBA" id="ARBA00048914"/>
    </source>
</evidence>
<dbReference type="PROSITE" id="PS51387">
    <property type="entry name" value="FAD_PCMH"/>
    <property type="match status" value="1"/>
</dbReference>
<evidence type="ECO:0000256" key="10">
    <source>
        <dbReference type="ARBA" id="ARBA00022827"/>
    </source>
</evidence>
<dbReference type="NCBIfam" id="TIGR00179">
    <property type="entry name" value="murB"/>
    <property type="match status" value="1"/>
</dbReference>
<dbReference type="InterPro" id="IPR036635">
    <property type="entry name" value="MurB_C_sf"/>
</dbReference>
<dbReference type="InterPro" id="IPR016167">
    <property type="entry name" value="FAD-bd_PCMH_sub1"/>
</dbReference>